<dbReference type="CDD" id="cd09629">
    <property type="entry name" value="DOMON_CIL1_like"/>
    <property type="match status" value="1"/>
</dbReference>
<dbReference type="GO" id="GO:0016020">
    <property type="term" value="C:membrane"/>
    <property type="evidence" value="ECO:0007669"/>
    <property type="project" value="UniProtKB-SubCell"/>
</dbReference>
<keyword evidence="9" id="KW-0479">Metal-binding</keyword>
<evidence type="ECO:0000256" key="3">
    <source>
        <dbReference type="ARBA" id="ARBA00022692"/>
    </source>
</evidence>
<dbReference type="CDD" id="cd08760">
    <property type="entry name" value="Cyt_b561_FRRS1_like"/>
    <property type="match status" value="1"/>
</dbReference>
<dbReference type="Gene3D" id="1.20.120.1770">
    <property type="match status" value="1"/>
</dbReference>
<dbReference type="SMART" id="SM00665">
    <property type="entry name" value="B561"/>
    <property type="match status" value="1"/>
</dbReference>
<dbReference type="InterPro" id="IPR005018">
    <property type="entry name" value="DOMON_domain"/>
</dbReference>
<keyword evidence="7 8" id="KW-0472">Membrane</keyword>
<comment type="caution">
    <text evidence="14">The sequence shown here is derived from an EMBL/GenBank/DDBJ whole genome shotgun (WGS) entry which is preliminary data.</text>
</comment>
<accession>A0A8J5ZQR6</accession>
<feature type="transmembrane region" description="Helical" evidence="10">
    <location>
        <begin position="344"/>
        <end position="363"/>
    </location>
</feature>
<keyword evidence="15" id="KW-1185">Reference proteome</keyword>
<dbReference type="PROSITE" id="PS50939">
    <property type="entry name" value="CYTOCHROME_B561"/>
    <property type="match status" value="1"/>
</dbReference>
<feature type="transmembrane region" description="Helical" evidence="10">
    <location>
        <begin position="247"/>
        <end position="269"/>
    </location>
</feature>
<protein>
    <recommendedName>
        <fullName evidence="8">Cytochrome b561 and DOMON domain-containing protein</fullName>
    </recommendedName>
</protein>
<feature type="transmembrane region" description="Helical" evidence="10">
    <location>
        <begin position="317"/>
        <end position="338"/>
    </location>
</feature>
<proteinExistence type="predicted"/>
<feature type="binding site" description="axial binding residue" evidence="9">
    <location>
        <position position="207"/>
    </location>
    <ligand>
        <name>heme b</name>
        <dbReference type="ChEBI" id="CHEBI:60344"/>
        <label>1</label>
    </ligand>
    <ligandPart>
        <name>Fe</name>
        <dbReference type="ChEBI" id="CHEBI:18248"/>
    </ligandPart>
</feature>
<feature type="binding site" description="axial binding residue" evidence="9">
    <location>
        <position position="241"/>
    </location>
    <ligand>
        <name>heme b</name>
        <dbReference type="ChEBI" id="CHEBI:60344"/>
        <label>1</label>
    </ligand>
    <ligandPart>
        <name>Fe</name>
        <dbReference type="ChEBI" id="CHEBI:18248"/>
    </ligandPart>
</feature>
<feature type="domain" description="Cytochrome b561" evidence="13">
    <location>
        <begin position="168"/>
        <end position="369"/>
    </location>
</feature>
<keyword evidence="2 8" id="KW-0813">Transport</keyword>
<dbReference type="OrthoDB" id="2419613at2759"/>
<evidence type="ECO:0000313" key="15">
    <source>
        <dbReference type="Proteomes" id="UP000701853"/>
    </source>
</evidence>
<comment type="cofactor">
    <cofactor evidence="8">
        <name>heme b</name>
        <dbReference type="ChEBI" id="CHEBI:60344"/>
    </cofactor>
    <text evidence="8">Binds 2 heme b groups non-covalently.</text>
</comment>
<feature type="binding site" description="axial binding residue" evidence="9">
    <location>
        <position position="312"/>
    </location>
    <ligand>
        <name>heme b</name>
        <dbReference type="ChEBI" id="CHEBI:60344"/>
        <label>1</label>
    </ligand>
    <ligandPart>
        <name>Fe</name>
        <dbReference type="ChEBI" id="CHEBI:18248"/>
    </ligandPart>
</feature>
<evidence type="ECO:0000256" key="6">
    <source>
        <dbReference type="ARBA" id="ARBA00022989"/>
    </source>
</evidence>
<feature type="transmembrane region" description="Helical" evidence="10">
    <location>
        <begin position="205"/>
        <end position="226"/>
    </location>
</feature>
<dbReference type="InterPro" id="IPR006593">
    <property type="entry name" value="Cyt_b561/ferric_Rdtase_TM"/>
</dbReference>
<gene>
    <name evidence="14" type="ORF">CXB51_000346</name>
</gene>
<evidence type="ECO:0000313" key="14">
    <source>
        <dbReference type="EMBL" id="KAG8502435.1"/>
    </source>
</evidence>
<evidence type="ECO:0000259" key="12">
    <source>
        <dbReference type="PROSITE" id="PS50836"/>
    </source>
</evidence>
<dbReference type="PANTHER" id="PTHR23130">
    <property type="entry name" value="CYTOCHROME B561 AND DOMON DOMAIN-CONTAINING PROTEIN"/>
    <property type="match status" value="1"/>
</dbReference>
<dbReference type="AlphaFoldDB" id="A0A8J5ZQR6"/>
<organism evidence="14 15">
    <name type="scientific">Gossypium anomalum</name>
    <dbReference type="NCBI Taxonomy" id="47600"/>
    <lineage>
        <taxon>Eukaryota</taxon>
        <taxon>Viridiplantae</taxon>
        <taxon>Streptophyta</taxon>
        <taxon>Embryophyta</taxon>
        <taxon>Tracheophyta</taxon>
        <taxon>Spermatophyta</taxon>
        <taxon>Magnoliopsida</taxon>
        <taxon>eudicotyledons</taxon>
        <taxon>Gunneridae</taxon>
        <taxon>Pentapetalae</taxon>
        <taxon>rosids</taxon>
        <taxon>malvids</taxon>
        <taxon>Malvales</taxon>
        <taxon>Malvaceae</taxon>
        <taxon>Malvoideae</taxon>
        <taxon>Gossypium</taxon>
    </lineage>
</organism>
<evidence type="ECO:0000256" key="11">
    <source>
        <dbReference type="SAM" id="SignalP"/>
    </source>
</evidence>
<sequence>MASKSFSFAFLLLFFLCTFAAAEPCYNHRFRGGKTFASCIDLPSLNCSLHWNFHSLTQTVDVALRRNSVDQKTRWMSWAINPHSKGMVGKGSQALVAFQKDDGTMVAYTSPITSYATQLQKGDLSVPVNGVSSILEGNEMIMFATLALPANTTTVNHFWQEGPLVGDVPRMHPLSGPNMGSIGTLDFLVGKLVVDKTSSRNQWKIVHGILCTLGWGFLMPVGALIARHGKQWPGTAWFRAHVFFQCSAYLIGLAGGIIGVLLWLGALGARIGGEIHQYIGITLLGLSAIQGIVGYCRPHKEDKKRIYFNIFHSSLGYGTIGLSIANVFLGFHMVHLMIKTWPQVTYIAAISLLGTIALILEGVGCWRRTTVRREIAAEETL</sequence>
<dbReference type="Pfam" id="PF04526">
    <property type="entry name" value="DUF568"/>
    <property type="match status" value="1"/>
</dbReference>
<feature type="domain" description="DOMON" evidence="12">
    <location>
        <begin position="45"/>
        <end position="162"/>
    </location>
</feature>
<keyword evidence="5 8" id="KW-0249">Electron transport</keyword>
<dbReference type="GO" id="GO:0046872">
    <property type="term" value="F:metal ion binding"/>
    <property type="evidence" value="ECO:0007669"/>
    <property type="project" value="UniProtKB-KW"/>
</dbReference>
<keyword evidence="4 11" id="KW-0732">Signal</keyword>
<evidence type="ECO:0000256" key="10">
    <source>
        <dbReference type="SAM" id="Phobius"/>
    </source>
</evidence>
<evidence type="ECO:0000256" key="2">
    <source>
        <dbReference type="ARBA" id="ARBA00022448"/>
    </source>
</evidence>
<keyword evidence="3 10" id="KW-0812">Transmembrane</keyword>
<dbReference type="Proteomes" id="UP000701853">
    <property type="component" value="Chromosome 1"/>
</dbReference>
<evidence type="ECO:0000256" key="4">
    <source>
        <dbReference type="ARBA" id="ARBA00022729"/>
    </source>
</evidence>
<evidence type="ECO:0000256" key="5">
    <source>
        <dbReference type="ARBA" id="ARBA00022982"/>
    </source>
</evidence>
<name>A0A8J5ZQR6_9ROSI</name>
<dbReference type="InterPro" id="IPR045265">
    <property type="entry name" value="AIR12_DOMON"/>
</dbReference>
<dbReference type="PROSITE" id="PS50836">
    <property type="entry name" value="DOMON"/>
    <property type="match status" value="1"/>
</dbReference>
<evidence type="ECO:0000259" key="13">
    <source>
        <dbReference type="PROSITE" id="PS50939"/>
    </source>
</evidence>
<evidence type="ECO:0000256" key="7">
    <source>
        <dbReference type="ARBA" id="ARBA00023136"/>
    </source>
</evidence>
<evidence type="ECO:0000256" key="9">
    <source>
        <dbReference type="PIRSR" id="PIRSR037471-1"/>
    </source>
</evidence>
<keyword evidence="6 10" id="KW-1133">Transmembrane helix</keyword>
<dbReference type="EMBL" id="JAHUZN010000001">
    <property type="protein sequence ID" value="KAG8502435.1"/>
    <property type="molecule type" value="Genomic_DNA"/>
</dbReference>
<feature type="binding site" description="axial binding residue" evidence="9">
    <location>
        <position position="276"/>
    </location>
    <ligand>
        <name>heme b</name>
        <dbReference type="ChEBI" id="CHEBI:60344"/>
        <label>1</label>
    </ligand>
    <ligandPart>
        <name>Fe</name>
        <dbReference type="ChEBI" id="CHEBI:18248"/>
    </ligandPart>
</feature>
<dbReference type="PIRSF" id="PIRSF037471">
    <property type="entry name" value="UCP037471"/>
    <property type="match status" value="1"/>
</dbReference>
<evidence type="ECO:0000256" key="8">
    <source>
        <dbReference type="PIRNR" id="PIRNR037471"/>
    </source>
</evidence>
<comment type="subcellular location">
    <subcellularLocation>
        <location evidence="1">Membrane</location>
    </subcellularLocation>
</comment>
<reference evidence="14 15" key="1">
    <citation type="journal article" date="2021" name="bioRxiv">
        <title>The Gossypium anomalum genome as a resource for cotton improvement and evolutionary analysis of hybrid incompatibility.</title>
        <authorList>
            <person name="Grover C.E."/>
            <person name="Yuan D."/>
            <person name="Arick M.A."/>
            <person name="Miller E.R."/>
            <person name="Hu G."/>
            <person name="Peterson D.G."/>
            <person name="Wendel J.F."/>
            <person name="Udall J.A."/>
        </authorList>
    </citation>
    <scope>NUCLEOTIDE SEQUENCE [LARGE SCALE GENOMIC DNA]</scope>
    <source>
        <strain evidence="14">JFW-Udall</strain>
        <tissue evidence="14">Leaf</tissue>
    </source>
</reference>
<keyword evidence="9" id="KW-0408">Iron</keyword>
<dbReference type="InterPro" id="IPR017214">
    <property type="entry name" value="UCP037471"/>
</dbReference>
<feature type="chain" id="PRO_5035178811" description="Cytochrome b561 and DOMON domain-containing protein" evidence="11">
    <location>
        <begin position="23"/>
        <end position="381"/>
    </location>
</feature>
<dbReference type="PANTHER" id="PTHR23130:SF159">
    <property type="entry name" value="OS08G0335600 PROTEIN"/>
    <property type="match status" value="1"/>
</dbReference>
<feature type="signal peptide" evidence="11">
    <location>
        <begin position="1"/>
        <end position="22"/>
    </location>
</feature>
<evidence type="ECO:0000256" key="1">
    <source>
        <dbReference type="ARBA" id="ARBA00004370"/>
    </source>
</evidence>